<evidence type="ECO:0000313" key="2">
    <source>
        <dbReference type="EMBL" id="CAF0793082.1"/>
    </source>
</evidence>
<feature type="compositionally biased region" description="Low complexity" evidence="1">
    <location>
        <begin position="107"/>
        <end position="123"/>
    </location>
</feature>
<organism evidence="2 3">
    <name type="scientific">Brachionus calyciflorus</name>
    <dbReference type="NCBI Taxonomy" id="104777"/>
    <lineage>
        <taxon>Eukaryota</taxon>
        <taxon>Metazoa</taxon>
        <taxon>Spiralia</taxon>
        <taxon>Gnathifera</taxon>
        <taxon>Rotifera</taxon>
        <taxon>Eurotatoria</taxon>
        <taxon>Monogononta</taxon>
        <taxon>Pseudotrocha</taxon>
        <taxon>Ploima</taxon>
        <taxon>Brachionidae</taxon>
        <taxon>Brachionus</taxon>
    </lineage>
</organism>
<feature type="compositionally biased region" description="Basic and acidic residues" evidence="1">
    <location>
        <begin position="85"/>
        <end position="95"/>
    </location>
</feature>
<proteinExistence type="predicted"/>
<accession>A0A813S0R8</accession>
<evidence type="ECO:0000313" key="3">
    <source>
        <dbReference type="Proteomes" id="UP000663879"/>
    </source>
</evidence>
<dbReference type="AlphaFoldDB" id="A0A813S0R8"/>
<comment type="caution">
    <text evidence="2">The sequence shown here is derived from an EMBL/GenBank/DDBJ whole genome shotgun (WGS) entry which is preliminary data.</text>
</comment>
<reference evidence="2" key="1">
    <citation type="submission" date="2021-02" db="EMBL/GenBank/DDBJ databases">
        <authorList>
            <person name="Nowell W R."/>
        </authorList>
    </citation>
    <scope>NUCLEOTIDE SEQUENCE</scope>
    <source>
        <strain evidence="2">Ploen Becks lab</strain>
    </source>
</reference>
<dbReference type="EMBL" id="CAJNOC010000697">
    <property type="protein sequence ID" value="CAF0793082.1"/>
    <property type="molecule type" value="Genomic_DNA"/>
</dbReference>
<name>A0A813S0R8_9BILA</name>
<dbReference type="Proteomes" id="UP000663879">
    <property type="component" value="Unassembled WGS sequence"/>
</dbReference>
<keyword evidence="3" id="KW-1185">Reference proteome</keyword>
<dbReference type="Gene3D" id="3.10.10.10">
    <property type="entry name" value="HIV Type 1 Reverse Transcriptase, subunit A, domain 1"/>
    <property type="match status" value="1"/>
</dbReference>
<gene>
    <name evidence="2" type="ORF">OXX778_LOCUS6072</name>
</gene>
<dbReference type="InterPro" id="IPR043502">
    <property type="entry name" value="DNA/RNA_pol_sf"/>
</dbReference>
<sequence length="155" mass="17420">MLEQEKIKPVKGLTPWVSPKVPVPKPDRPNEIPICRDAREANKVIIRKRRSCPTVEDLAHLEAEKEAETEVEVGEWSESSLEGNNETKEENKDCMMDVVFNSESTQSATSTKSDSPTKTTHSDASTESTQPKSSICKNKNTKQNRNLLQEVRNLV</sequence>
<dbReference type="SUPFAM" id="SSF56672">
    <property type="entry name" value="DNA/RNA polymerases"/>
    <property type="match status" value="1"/>
</dbReference>
<evidence type="ECO:0000256" key="1">
    <source>
        <dbReference type="SAM" id="MobiDB-lite"/>
    </source>
</evidence>
<feature type="compositionally biased region" description="Polar residues" evidence="1">
    <location>
        <begin position="125"/>
        <end position="147"/>
    </location>
</feature>
<feature type="region of interest" description="Disordered" evidence="1">
    <location>
        <begin position="66"/>
        <end position="155"/>
    </location>
</feature>
<protein>
    <submittedName>
        <fullName evidence="2">Uncharacterized protein</fullName>
    </submittedName>
</protein>